<evidence type="ECO:0008006" key="3">
    <source>
        <dbReference type="Google" id="ProtNLM"/>
    </source>
</evidence>
<sequence length="99" mass="10991">MDGLTAPVSFLFTEQDALESERVWTAALHDDYDTDGGVSSLWADNVTWYGPAGVGTASSRDAYQKHWLVPLRAAFSNLTRETDLVVCEGPYCGAHFYLW</sequence>
<dbReference type="Proteomes" id="UP000649617">
    <property type="component" value="Unassembled WGS sequence"/>
</dbReference>
<proteinExistence type="predicted"/>
<gene>
    <name evidence="1" type="ORF">SPIL2461_LOCUS10306</name>
</gene>
<keyword evidence="2" id="KW-1185">Reference proteome</keyword>
<organism evidence="1 2">
    <name type="scientific">Symbiodinium pilosum</name>
    <name type="common">Dinoflagellate</name>
    <dbReference type="NCBI Taxonomy" id="2952"/>
    <lineage>
        <taxon>Eukaryota</taxon>
        <taxon>Sar</taxon>
        <taxon>Alveolata</taxon>
        <taxon>Dinophyceae</taxon>
        <taxon>Suessiales</taxon>
        <taxon>Symbiodiniaceae</taxon>
        <taxon>Symbiodinium</taxon>
    </lineage>
</organism>
<dbReference type="InterPro" id="IPR032710">
    <property type="entry name" value="NTF2-like_dom_sf"/>
</dbReference>
<dbReference type="EMBL" id="CAJNIZ010018936">
    <property type="protein sequence ID" value="CAE7418458.1"/>
    <property type="molecule type" value="Genomic_DNA"/>
</dbReference>
<dbReference type="OrthoDB" id="453410at2759"/>
<name>A0A812R4M7_SYMPI</name>
<evidence type="ECO:0000313" key="2">
    <source>
        <dbReference type="Proteomes" id="UP000649617"/>
    </source>
</evidence>
<feature type="non-terminal residue" evidence="1">
    <location>
        <position position="99"/>
    </location>
</feature>
<evidence type="ECO:0000313" key="1">
    <source>
        <dbReference type="EMBL" id="CAE7418458.1"/>
    </source>
</evidence>
<dbReference type="Gene3D" id="3.10.450.50">
    <property type="match status" value="1"/>
</dbReference>
<comment type="caution">
    <text evidence="1">The sequence shown here is derived from an EMBL/GenBank/DDBJ whole genome shotgun (WGS) entry which is preliminary data.</text>
</comment>
<reference evidence="1" key="1">
    <citation type="submission" date="2021-02" db="EMBL/GenBank/DDBJ databases">
        <authorList>
            <person name="Dougan E. K."/>
            <person name="Rhodes N."/>
            <person name="Thang M."/>
            <person name="Chan C."/>
        </authorList>
    </citation>
    <scope>NUCLEOTIDE SEQUENCE</scope>
</reference>
<dbReference type="SUPFAM" id="SSF54427">
    <property type="entry name" value="NTF2-like"/>
    <property type="match status" value="1"/>
</dbReference>
<dbReference type="AlphaFoldDB" id="A0A812R4M7"/>
<protein>
    <recommendedName>
        <fullName evidence="3">SnoaL-like domain-containing protein</fullName>
    </recommendedName>
</protein>
<accession>A0A812R4M7</accession>